<sequence length="41" mass="4565">MAVTRQAAGDAAEAAIVIMSMNMNKPSGRKRRRGEEHHDDR</sequence>
<dbReference type="KEGG" id="pms:KNP414_05978"/>
<evidence type="ECO:0000313" key="3">
    <source>
        <dbReference type="Proteomes" id="UP000006620"/>
    </source>
</evidence>
<dbReference type="HOGENOM" id="CLU_3273798_0_0_9"/>
<gene>
    <name evidence="2" type="ordered locus">KNP414_05978</name>
</gene>
<reference evidence="3" key="1">
    <citation type="submission" date="2011-06" db="EMBL/GenBank/DDBJ databases">
        <title>Complete genome sequence of Paenibacillus mucilaginosus KNP414.</title>
        <authorList>
            <person name="Wang J."/>
            <person name="Hu S."/>
            <person name="Hu X."/>
            <person name="Zhang B."/>
            <person name="Dong D."/>
            <person name="Zhang S."/>
            <person name="Zhao K."/>
            <person name="Wu D."/>
        </authorList>
    </citation>
    <scope>NUCLEOTIDE SEQUENCE [LARGE SCALE GENOMIC DNA]</scope>
    <source>
        <strain evidence="3">KNP414</strain>
    </source>
</reference>
<dbReference type="EMBL" id="CP002869">
    <property type="protein sequence ID" value="AEI44502.1"/>
    <property type="molecule type" value="Genomic_DNA"/>
</dbReference>
<accession>F8FCA1</accession>
<protein>
    <submittedName>
        <fullName evidence="2">Uncharacterized protein</fullName>
    </submittedName>
</protein>
<dbReference type="Proteomes" id="UP000006620">
    <property type="component" value="Chromosome"/>
</dbReference>
<evidence type="ECO:0000256" key="1">
    <source>
        <dbReference type="SAM" id="MobiDB-lite"/>
    </source>
</evidence>
<dbReference type="AlphaFoldDB" id="F8FCA1"/>
<proteinExistence type="predicted"/>
<organism evidence="2 3">
    <name type="scientific">Paenibacillus mucilaginosus (strain KNP414)</name>
    <dbReference type="NCBI Taxonomy" id="1036673"/>
    <lineage>
        <taxon>Bacteria</taxon>
        <taxon>Bacillati</taxon>
        <taxon>Bacillota</taxon>
        <taxon>Bacilli</taxon>
        <taxon>Bacillales</taxon>
        <taxon>Paenibacillaceae</taxon>
        <taxon>Paenibacillus</taxon>
    </lineage>
</organism>
<feature type="region of interest" description="Disordered" evidence="1">
    <location>
        <begin position="20"/>
        <end position="41"/>
    </location>
</feature>
<evidence type="ECO:0000313" key="2">
    <source>
        <dbReference type="EMBL" id="AEI44502.1"/>
    </source>
</evidence>
<name>F8FCA1_PAEMK</name>
<reference evidence="2 3" key="2">
    <citation type="journal article" date="2013" name="Genome Announc.">
        <title>Genome Sequence of Growth-Improving Paenibacillus mucilaginosus Strain KNP414.</title>
        <authorList>
            <person name="Lu J.J."/>
            <person name="Wang J.F."/>
            <person name="Hu X.F."/>
        </authorList>
    </citation>
    <scope>NUCLEOTIDE SEQUENCE [LARGE SCALE GENOMIC DNA]</scope>
    <source>
        <strain evidence="2 3">KNP414</strain>
    </source>
</reference>